<evidence type="ECO:0000313" key="2">
    <source>
        <dbReference type="Proteomes" id="UP001153954"/>
    </source>
</evidence>
<dbReference type="AlphaFoldDB" id="A0AAU9TRR5"/>
<proteinExistence type="predicted"/>
<comment type="caution">
    <text evidence="1">The sequence shown here is derived from an EMBL/GenBank/DDBJ whole genome shotgun (WGS) entry which is preliminary data.</text>
</comment>
<reference evidence="1" key="1">
    <citation type="submission" date="2022-03" db="EMBL/GenBank/DDBJ databases">
        <authorList>
            <person name="Tunstrom K."/>
        </authorList>
    </citation>
    <scope>NUCLEOTIDE SEQUENCE</scope>
</reference>
<keyword evidence="2" id="KW-1185">Reference proteome</keyword>
<sequence>MARAAGPTTVDAIRPHFRRWARRRHGMLTFTLTQILTRHSCFWEVSASDRRKRSHPCLPREDALMLEDCLVKHKIQISCIRIGKRSSSFSNSVSRTECRGSHLVGMVSFVATSLVQNSILAFF</sequence>
<dbReference type="Proteomes" id="UP001153954">
    <property type="component" value="Unassembled WGS sequence"/>
</dbReference>
<name>A0AAU9TRR5_EUPED</name>
<protein>
    <submittedName>
        <fullName evidence="1">Uncharacterized protein</fullName>
    </submittedName>
</protein>
<organism evidence="1 2">
    <name type="scientific">Euphydryas editha</name>
    <name type="common">Edith's checkerspot</name>
    <dbReference type="NCBI Taxonomy" id="104508"/>
    <lineage>
        <taxon>Eukaryota</taxon>
        <taxon>Metazoa</taxon>
        <taxon>Ecdysozoa</taxon>
        <taxon>Arthropoda</taxon>
        <taxon>Hexapoda</taxon>
        <taxon>Insecta</taxon>
        <taxon>Pterygota</taxon>
        <taxon>Neoptera</taxon>
        <taxon>Endopterygota</taxon>
        <taxon>Lepidoptera</taxon>
        <taxon>Glossata</taxon>
        <taxon>Ditrysia</taxon>
        <taxon>Papilionoidea</taxon>
        <taxon>Nymphalidae</taxon>
        <taxon>Nymphalinae</taxon>
        <taxon>Euphydryas</taxon>
    </lineage>
</organism>
<dbReference type="EMBL" id="CAKOGL010000008">
    <property type="protein sequence ID" value="CAH2089845.1"/>
    <property type="molecule type" value="Genomic_DNA"/>
</dbReference>
<gene>
    <name evidence="1" type="ORF">EEDITHA_LOCUS5860</name>
</gene>
<evidence type="ECO:0000313" key="1">
    <source>
        <dbReference type="EMBL" id="CAH2089845.1"/>
    </source>
</evidence>
<accession>A0AAU9TRR5</accession>